<proteinExistence type="predicted"/>
<reference evidence="3" key="1">
    <citation type="journal article" date="2017" name="Front. Plant Sci.">
        <title>Climate Clever Clovers: New Paradigm to Reduce the Environmental Footprint of Ruminants by Breeding Low Methanogenic Forages Utilizing Haplotype Variation.</title>
        <authorList>
            <person name="Kaur P."/>
            <person name="Appels R."/>
            <person name="Bayer P.E."/>
            <person name="Keeble-Gagnere G."/>
            <person name="Wang J."/>
            <person name="Hirakawa H."/>
            <person name="Shirasawa K."/>
            <person name="Vercoe P."/>
            <person name="Stefanova K."/>
            <person name="Durmic Z."/>
            <person name="Nichols P."/>
            <person name="Revell C."/>
            <person name="Isobe S.N."/>
            <person name="Edwards D."/>
            <person name="Erskine W."/>
        </authorList>
    </citation>
    <scope>NUCLEOTIDE SEQUENCE [LARGE SCALE GENOMIC DNA]</scope>
    <source>
        <strain evidence="3">cv. Daliak</strain>
    </source>
</reference>
<evidence type="ECO:0000313" key="2">
    <source>
        <dbReference type="EMBL" id="GAU37934.1"/>
    </source>
</evidence>
<dbReference type="AlphaFoldDB" id="A0A2Z6MZK6"/>
<evidence type="ECO:0000313" key="3">
    <source>
        <dbReference type="Proteomes" id="UP000242715"/>
    </source>
</evidence>
<name>A0A2Z6MZK6_TRISU</name>
<protein>
    <submittedName>
        <fullName evidence="2">Uncharacterized protein</fullName>
    </submittedName>
</protein>
<keyword evidence="3" id="KW-1185">Reference proteome</keyword>
<organism evidence="2 3">
    <name type="scientific">Trifolium subterraneum</name>
    <name type="common">Subterranean clover</name>
    <dbReference type="NCBI Taxonomy" id="3900"/>
    <lineage>
        <taxon>Eukaryota</taxon>
        <taxon>Viridiplantae</taxon>
        <taxon>Streptophyta</taxon>
        <taxon>Embryophyta</taxon>
        <taxon>Tracheophyta</taxon>
        <taxon>Spermatophyta</taxon>
        <taxon>Magnoliopsida</taxon>
        <taxon>eudicotyledons</taxon>
        <taxon>Gunneridae</taxon>
        <taxon>Pentapetalae</taxon>
        <taxon>rosids</taxon>
        <taxon>fabids</taxon>
        <taxon>Fabales</taxon>
        <taxon>Fabaceae</taxon>
        <taxon>Papilionoideae</taxon>
        <taxon>50 kb inversion clade</taxon>
        <taxon>NPAAA clade</taxon>
        <taxon>Hologalegina</taxon>
        <taxon>IRL clade</taxon>
        <taxon>Trifolieae</taxon>
        <taxon>Trifolium</taxon>
    </lineage>
</organism>
<sequence length="91" mass="10147">MGKEGNERENESEDADGDWCCRRSSLVSPQQIDGGDDDDGGAQPTQLVIISSHSFSYPFNVVAYSSQRSNHGPVWPTYFLLFNFSLNEVDK</sequence>
<feature type="region of interest" description="Disordered" evidence="1">
    <location>
        <begin position="1"/>
        <end position="20"/>
    </location>
</feature>
<accession>A0A2Z6MZK6</accession>
<dbReference type="Proteomes" id="UP000242715">
    <property type="component" value="Unassembled WGS sequence"/>
</dbReference>
<evidence type="ECO:0000256" key="1">
    <source>
        <dbReference type="SAM" id="MobiDB-lite"/>
    </source>
</evidence>
<dbReference type="EMBL" id="DF973696">
    <property type="protein sequence ID" value="GAU37934.1"/>
    <property type="molecule type" value="Genomic_DNA"/>
</dbReference>
<gene>
    <name evidence="2" type="ORF">TSUD_269490</name>
</gene>